<dbReference type="InterPro" id="IPR052895">
    <property type="entry name" value="HetReg/Transcr_Mod"/>
</dbReference>
<evidence type="ECO:0000313" key="2">
    <source>
        <dbReference type="EMBL" id="CAI0652380.1"/>
    </source>
</evidence>
<reference evidence="2" key="1">
    <citation type="submission" date="2022-08" db="EMBL/GenBank/DDBJ databases">
        <authorList>
            <person name="Giroux E."/>
            <person name="Giroux E."/>
        </authorList>
    </citation>
    <scope>NUCLEOTIDE SEQUENCE</scope>
    <source>
        <strain evidence="2">H1091258</strain>
    </source>
</reference>
<comment type="caution">
    <text evidence="2">The sequence shown here is derived from an EMBL/GenBank/DDBJ whole genome shotgun (WGS) entry which is preliminary data.</text>
</comment>
<protein>
    <recommendedName>
        <fullName evidence="1">Heterokaryon incompatibility domain-containing protein</fullName>
    </recommendedName>
</protein>
<dbReference type="InterPro" id="IPR010730">
    <property type="entry name" value="HET"/>
</dbReference>
<accession>A0A9W4WKS1</accession>
<keyword evidence="3" id="KW-1185">Reference proteome</keyword>
<proteinExistence type="predicted"/>
<organism evidence="2 3">
    <name type="scientific">Colletotrichum noveboracense</name>
    <dbReference type="NCBI Taxonomy" id="2664923"/>
    <lineage>
        <taxon>Eukaryota</taxon>
        <taxon>Fungi</taxon>
        <taxon>Dikarya</taxon>
        <taxon>Ascomycota</taxon>
        <taxon>Pezizomycotina</taxon>
        <taxon>Sordariomycetes</taxon>
        <taxon>Hypocreomycetidae</taxon>
        <taxon>Glomerellales</taxon>
        <taxon>Glomerellaceae</taxon>
        <taxon>Colletotrichum</taxon>
        <taxon>Colletotrichum gloeosporioides species complex</taxon>
    </lineage>
</organism>
<gene>
    <name evidence="2" type="ORF">CGXH109_LOCUS116366</name>
</gene>
<evidence type="ECO:0000313" key="3">
    <source>
        <dbReference type="Proteomes" id="UP001152533"/>
    </source>
</evidence>
<evidence type="ECO:0000259" key="1">
    <source>
        <dbReference type="Pfam" id="PF06985"/>
    </source>
</evidence>
<sequence length="807" mass="91980">MVISNQRCPAAPSQQEAGFGSSTRVRLAMSTITYREGLSGQEIRLLRLLPGEWLEDLAAELYVADRDQDYVALSYAWGSTRRSNKIIVNRHVHFITFNLDRALRALRRTTESIVIWVDSVCINQEDSAEKSRQVGLMHDIFGSATEVIAYVGDGLDRSRQDYSRCFARLGLADPVRFTGKRTDLPIIERSISLWQNPMSGSLTEHEEMLCLYSIISAPLHESSANLARQCMFDAVNPISQRRFRLMSERTRLFAVSDWWNRMWIIQEACVARELTIMYGRVSMPFSIIGHGLHAVFNPFATDSTEFARVFSFLAEKADAIDFLRVTSYRSLPFANNSPLLWLLRNFRNRRSSEPRDKIFALLRLALDLEKEALVSIDTDYNVSVHTLFARVAYRIIKQTGLLWVTTFDLLAKTRNDVPSWVPDWSSDYAVPGWDQHRVRLHGELFQMFNASRARFFHSKQDGSEALYVLPQQHFQRLAEGDRVAGSDWEPVHRLPTQVAPEHPEAQQSFVLNVSGAACGDVLGITDSLASDLANLEEILYQIITICRLFKDECQLQYRKPFVEIISRILCFSARIQRVSGGYTPPRWLSSAEEKQLSYWILVRFLASAFANYWPRNESYSEDDIMFWNKHLQDSEECSLRISECAGDPPLFWTISSQPENPASDDDLSLTLFTFTSDFNLKTEHGDVKPTGIRPGDNCWVEDTIRAVAGGSRLFLTSKGQLGLGPEKMRAGDALCVLEGGLMPHVLRGRQQKHGIIMVGTCYVKGLMHWGCEAENYADNATDTEGLEHKLRRRLRDRSISQEDFLLY</sequence>
<dbReference type="PANTHER" id="PTHR24148:SF73">
    <property type="entry name" value="HET DOMAIN PROTEIN (AFU_ORTHOLOGUE AFUA_8G01020)"/>
    <property type="match status" value="1"/>
</dbReference>
<dbReference type="PANTHER" id="PTHR24148">
    <property type="entry name" value="ANKYRIN REPEAT DOMAIN-CONTAINING PROTEIN 39 HOMOLOG-RELATED"/>
    <property type="match status" value="1"/>
</dbReference>
<feature type="domain" description="Heterokaryon incompatibility" evidence="1">
    <location>
        <begin position="70"/>
        <end position="267"/>
    </location>
</feature>
<dbReference type="Pfam" id="PF26639">
    <property type="entry name" value="Het-6_barrel"/>
    <property type="match status" value="1"/>
</dbReference>
<dbReference type="AlphaFoldDB" id="A0A9W4WKS1"/>
<name>A0A9W4WKS1_9PEZI</name>
<dbReference type="Proteomes" id="UP001152533">
    <property type="component" value="Unassembled WGS sequence"/>
</dbReference>
<dbReference type="EMBL" id="CAMGZC010001324">
    <property type="protein sequence ID" value="CAI0652380.1"/>
    <property type="molecule type" value="Genomic_DNA"/>
</dbReference>
<dbReference type="Pfam" id="PF06985">
    <property type="entry name" value="HET"/>
    <property type="match status" value="1"/>
</dbReference>